<gene>
    <name evidence="1" type="ORF">A8U91_04040</name>
</gene>
<reference evidence="1 2" key="1">
    <citation type="submission" date="2016-06" db="EMBL/GenBank/DDBJ databases">
        <title>Genome sequence of halotolerant plant growth promoting strain of Halomonas elongata HEK1 isolated from salterns of Rann of Kutch, Gujarat, India.</title>
        <authorList>
            <person name="Gaba S."/>
            <person name="Singh R.N."/>
            <person name="Abrol S."/>
            <person name="Kaushik R."/>
            <person name="Saxena A.K."/>
        </authorList>
    </citation>
    <scope>NUCLEOTIDE SEQUENCE [LARGE SCALE GENOMIC DNA]</scope>
    <source>
        <strain evidence="1 2">HEK1</strain>
    </source>
</reference>
<proteinExistence type="predicted"/>
<evidence type="ECO:0000313" key="1">
    <source>
        <dbReference type="EMBL" id="OBX34977.1"/>
    </source>
</evidence>
<sequence>MKDYFGRRVMYVCADLDAWADSLNFEDIFDPEYAERHRRMLGNRRVVRQSLPRLHRLALD</sequence>
<name>A0A1B8NY91_HALEL</name>
<comment type="caution">
    <text evidence="1">The sequence shown here is derived from an EMBL/GenBank/DDBJ whole genome shotgun (WGS) entry which is preliminary data.</text>
</comment>
<evidence type="ECO:0000313" key="2">
    <source>
        <dbReference type="Proteomes" id="UP000092504"/>
    </source>
</evidence>
<organism evidence="1 2">
    <name type="scientific">Halomonas elongata</name>
    <dbReference type="NCBI Taxonomy" id="2746"/>
    <lineage>
        <taxon>Bacteria</taxon>
        <taxon>Pseudomonadati</taxon>
        <taxon>Pseudomonadota</taxon>
        <taxon>Gammaproteobacteria</taxon>
        <taxon>Oceanospirillales</taxon>
        <taxon>Halomonadaceae</taxon>
        <taxon>Halomonas</taxon>
    </lineage>
</organism>
<protein>
    <submittedName>
        <fullName evidence="1">Uncharacterized protein</fullName>
    </submittedName>
</protein>
<dbReference type="AlphaFoldDB" id="A0A1B8NY91"/>
<dbReference type="Proteomes" id="UP000092504">
    <property type="component" value="Unassembled WGS sequence"/>
</dbReference>
<dbReference type="EMBL" id="MAJD01000002">
    <property type="protein sequence ID" value="OBX34977.1"/>
    <property type="molecule type" value="Genomic_DNA"/>
</dbReference>
<accession>A0A1B8NY91</accession>